<dbReference type="InterPro" id="IPR013087">
    <property type="entry name" value="Znf_C2H2_type"/>
</dbReference>
<name>A0AAV5RSB1_MAUHU</name>
<evidence type="ECO:0000256" key="4">
    <source>
        <dbReference type="ARBA" id="ARBA00022771"/>
    </source>
</evidence>
<dbReference type="SMART" id="SM00355">
    <property type="entry name" value="ZnF_C2H2"/>
    <property type="match status" value="4"/>
</dbReference>
<dbReference type="Proteomes" id="UP001377567">
    <property type="component" value="Unassembled WGS sequence"/>
</dbReference>
<feature type="compositionally biased region" description="Low complexity" evidence="8">
    <location>
        <begin position="281"/>
        <end position="291"/>
    </location>
</feature>
<dbReference type="EMBL" id="BTGD01000003">
    <property type="protein sequence ID" value="GMM54459.1"/>
    <property type="molecule type" value="Genomic_DNA"/>
</dbReference>
<protein>
    <recommendedName>
        <fullName evidence="9">C2H2-type domain-containing protein</fullName>
    </recommendedName>
</protein>
<keyword evidence="6" id="KW-0539">Nucleus</keyword>
<evidence type="ECO:0000313" key="11">
    <source>
        <dbReference type="Proteomes" id="UP001377567"/>
    </source>
</evidence>
<feature type="compositionally biased region" description="Low complexity" evidence="8">
    <location>
        <begin position="554"/>
        <end position="570"/>
    </location>
</feature>
<dbReference type="InterPro" id="IPR036236">
    <property type="entry name" value="Znf_C2H2_sf"/>
</dbReference>
<gene>
    <name evidence="10" type="ORF">DAKH74_010750</name>
</gene>
<feature type="compositionally biased region" description="Polar residues" evidence="8">
    <location>
        <begin position="200"/>
        <end position="218"/>
    </location>
</feature>
<sequence length="721" mass="78616">MVNNYSGYPYQHRYSGVAPDVVEGQAPYAAVPGDNNNNSALSQSALSQQQHNNTSLSQQQQLQQRYALAQMQLQQDVGAQFGRGYSIVNGQQYQQDAGLFPQDTVQGQAQAQYRQPSVSQFYALNRDMPQGNVRMSQGNAMSQGNIPPGHRNSSLAFFIPNDPSTNDLDIYARRDSMMPGRDSQGIRDSYPQGMRESYPQRYSNAANTTSTAPPQSFDSAAPPQSLFPGPRGNRLSNDDYDFHFRSRKSSAQQQLQSQSQLPHGSRPRPRTHSTGVDPLHTTTQGTGQGVTEPEDKRALVGSTKVDRLMLMIQARKNGLTERVPTTPNGELILDQGSSVLPPEGELVGGIEKPKTGGDRVTSPAQTARRSLSKKYDCKFCHRAFSQPTHLEVHVRSHIGHKPFMCKYCGRHFTQGGNLRTHQKLHTGDKPYSCDVCFKKFSRKGNLAAHMLTHQNIKPFVCKLDNCNKGFTQLGNMKAHQNRFHMQTVLNLTNRLAKYDTDIDAVPPEERELLDYFATLYKNSNKGIKGRGKGSTKIIPNAELFTSPMSVTMEAARSSNDSTAAATTTSTRVPNVNYTTAPDVGGASARGDAKQLRTSRANAHTGNTPKPPQSYLVPDGLVGNLIPAMSGMPSGMPPGNDNDNDNDPMAAAMSGQLVNPYNYALPGAANDMSNGGPSRNLDNAASVVKREGANNDNIPNTISASSVMADPNQKFDIGGRPN</sequence>
<feature type="domain" description="C2H2-type" evidence="9">
    <location>
        <begin position="403"/>
        <end position="430"/>
    </location>
</feature>
<dbReference type="FunFam" id="3.30.160.60:FF:002157">
    <property type="entry name" value="Transcription factor"/>
    <property type="match status" value="1"/>
</dbReference>
<dbReference type="SUPFAM" id="SSF57667">
    <property type="entry name" value="beta-beta-alpha zinc fingers"/>
    <property type="match status" value="2"/>
</dbReference>
<dbReference type="GO" id="GO:0005634">
    <property type="term" value="C:nucleus"/>
    <property type="evidence" value="ECO:0007669"/>
    <property type="project" value="UniProtKB-SubCell"/>
</dbReference>
<keyword evidence="3" id="KW-0677">Repeat</keyword>
<comment type="subcellular location">
    <subcellularLocation>
        <location evidence="1">Nucleus</location>
    </subcellularLocation>
</comment>
<dbReference type="PANTHER" id="PTHR16515">
    <property type="entry name" value="PR DOMAIN ZINC FINGER PROTEIN"/>
    <property type="match status" value="1"/>
</dbReference>
<dbReference type="AlphaFoldDB" id="A0AAV5RSB1"/>
<evidence type="ECO:0000256" key="7">
    <source>
        <dbReference type="PROSITE-ProRule" id="PRU00042"/>
    </source>
</evidence>
<keyword evidence="4 7" id="KW-0863">Zinc-finger</keyword>
<comment type="caution">
    <text evidence="10">The sequence shown here is derived from an EMBL/GenBank/DDBJ whole genome shotgun (WGS) entry which is preliminary data.</text>
</comment>
<dbReference type="PROSITE" id="PS00028">
    <property type="entry name" value="ZINC_FINGER_C2H2_1"/>
    <property type="match status" value="4"/>
</dbReference>
<keyword evidence="5" id="KW-0862">Zinc</keyword>
<organism evidence="10 11">
    <name type="scientific">Maudiozyma humilis</name>
    <name type="common">Sour dough yeast</name>
    <name type="synonym">Kazachstania humilis</name>
    <dbReference type="NCBI Taxonomy" id="51915"/>
    <lineage>
        <taxon>Eukaryota</taxon>
        <taxon>Fungi</taxon>
        <taxon>Dikarya</taxon>
        <taxon>Ascomycota</taxon>
        <taxon>Saccharomycotina</taxon>
        <taxon>Saccharomycetes</taxon>
        <taxon>Saccharomycetales</taxon>
        <taxon>Saccharomycetaceae</taxon>
        <taxon>Maudiozyma</taxon>
    </lineage>
</organism>
<evidence type="ECO:0000313" key="10">
    <source>
        <dbReference type="EMBL" id="GMM54459.1"/>
    </source>
</evidence>
<dbReference type="PROSITE" id="PS50157">
    <property type="entry name" value="ZINC_FINGER_C2H2_2"/>
    <property type="match status" value="4"/>
</dbReference>
<evidence type="ECO:0000256" key="6">
    <source>
        <dbReference type="ARBA" id="ARBA00023242"/>
    </source>
</evidence>
<evidence type="ECO:0000256" key="2">
    <source>
        <dbReference type="ARBA" id="ARBA00022723"/>
    </source>
</evidence>
<evidence type="ECO:0000256" key="3">
    <source>
        <dbReference type="ARBA" id="ARBA00022737"/>
    </source>
</evidence>
<feature type="domain" description="C2H2-type" evidence="9">
    <location>
        <begin position="431"/>
        <end position="458"/>
    </location>
</feature>
<evidence type="ECO:0000256" key="8">
    <source>
        <dbReference type="SAM" id="MobiDB-lite"/>
    </source>
</evidence>
<dbReference type="Gene3D" id="3.30.160.60">
    <property type="entry name" value="Classic Zinc Finger"/>
    <property type="match status" value="4"/>
</dbReference>
<feature type="region of interest" description="Disordered" evidence="8">
    <location>
        <begin position="174"/>
        <end position="301"/>
    </location>
</feature>
<keyword evidence="2" id="KW-0479">Metal-binding</keyword>
<feature type="compositionally biased region" description="Low complexity" evidence="8">
    <location>
        <begin position="249"/>
        <end position="261"/>
    </location>
</feature>
<dbReference type="FunFam" id="3.30.160.60:FF:002343">
    <property type="entry name" value="Zinc finger protein 33A"/>
    <property type="match status" value="1"/>
</dbReference>
<evidence type="ECO:0000259" key="9">
    <source>
        <dbReference type="PROSITE" id="PS50157"/>
    </source>
</evidence>
<dbReference type="GO" id="GO:0008270">
    <property type="term" value="F:zinc ion binding"/>
    <property type="evidence" value="ECO:0007669"/>
    <property type="project" value="UniProtKB-KW"/>
</dbReference>
<dbReference type="InterPro" id="IPR050331">
    <property type="entry name" value="Zinc_finger"/>
</dbReference>
<evidence type="ECO:0000256" key="5">
    <source>
        <dbReference type="ARBA" id="ARBA00022833"/>
    </source>
</evidence>
<feature type="region of interest" description="Disordered" evidence="8">
    <location>
        <begin position="554"/>
        <end position="615"/>
    </location>
</feature>
<keyword evidence="11" id="KW-1185">Reference proteome</keyword>
<proteinExistence type="predicted"/>
<accession>A0AAV5RSB1</accession>
<evidence type="ECO:0000256" key="1">
    <source>
        <dbReference type="ARBA" id="ARBA00004123"/>
    </source>
</evidence>
<feature type="region of interest" description="Disordered" evidence="8">
    <location>
        <begin position="348"/>
        <end position="367"/>
    </location>
</feature>
<dbReference type="Pfam" id="PF00096">
    <property type="entry name" value="zf-C2H2"/>
    <property type="match status" value="4"/>
</dbReference>
<feature type="domain" description="C2H2-type" evidence="9">
    <location>
        <begin position="375"/>
        <end position="402"/>
    </location>
</feature>
<dbReference type="GO" id="GO:0010468">
    <property type="term" value="P:regulation of gene expression"/>
    <property type="evidence" value="ECO:0007669"/>
    <property type="project" value="TreeGrafter"/>
</dbReference>
<reference evidence="10 11" key="1">
    <citation type="journal article" date="2023" name="Elife">
        <title>Identification of key yeast species and microbe-microbe interactions impacting larval growth of Drosophila in the wild.</title>
        <authorList>
            <person name="Mure A."/>
            <person name="Sugiura Y."/>
            <person name="Maeda R."/>
            <person name="Honda K."/>
            <person name="Sakurai N."/>
            <person name="Takahashi Y."/>
            <person name="Watada M."/>
            <person name="Katoh T."/>
            <person name="Gotoh A."/>
            <person name="Gotoh Y."/>
            <person name="Taniguchi I."/>
            <person name="Nakamura K."/>
            <person name="Hayashi T."/>
            <person name="Katayama T."/>
            <person name="Uemura T."/>
            <person name="Hattori Y."/>
        </authorList>
    </citation>
    <scope>NUCLEOTIDE SEQUENCE [LARGE SCALE GENOMIC DNA]</scope>
    <source>
        <strain evidence="10 11">KH-74</strain>
    </source>
</reference>
<feature type="region of interest" description="Disordered" evidence="8">
    <location>
        <begin position="27"/>
        <end position="59"/>
    </location>
</feature>
<feature type="compositionally biased region" description="Low complexity" evidence="8">
    <location>
        <begin position="35"/>
        <end position="59"/>
    </location>
</feature>
<feature type="domain" description="C2H2-type" evidence="9">
    <location>
        <begin position="459"/>
        <end position="484"/>
    </location>
</feature>
<dbReference type="FunFam" id="3.30.160.60:FF:002224">
    <property type="entry name" value="AZF1p Zinc-finger transcription factor"/>
    <property type="match status" value="1"/>
</dbReference>
<feature type="compositionally biased region" description="Polar residues" evidence="8">
    <location>
        <begin position="595"/>
        <end position="607"/>
    </location>
</feature>
<dbReference type="PANTHER" id="PTHR16515:SF49">
    <property type="entry name" value="GASTRULA ZINC FINGER PROTEIN XLCGF49.1-LIKE-RELATED"/>
    <property type="match status" value="1"/>
</dbReference>